<keyword evidence="7 12" id="KW-0132">Cell division</keyword>
<dbReference type="Pfam" id="PF02687">
    <property type="entry name" value="FtsX"/>
    <property type="match status" value="1"/>
</dbReference>
<comment type="similarity">
    <text evidence="3 12">Belongs to the ABC-4 integral membrane protein family. FtsX subfamily.</text>
</comment>
<evidence type="ECO:0000256" key="13">
    <source>
        <dbReference type="SAM" id="Phobius"/>
    </source>
</evidence>
<evidence type="ECO:0000256" key="5">
    <source>
        <dbReference type="ARBA" id="ARBA00021907"/>
    </source>
</evidence>
<feature type="transmembrane region" description="Helical" evidence="13">
    <location>
        <begin position="168"/>
        <end position="192"/>
    </location>
</feature>
<dbReference type="Pfam" id="PF18075">
    <property type="entry name" value="FtsX_ECD"/>
    <property type="match status" value="1"/>
</dbReference>
<feature type="domain" description="FtsX extracellular" evidence="15">
    <location>
        <begin position="56"/>
        <end position="147"/>
    </location>
</feature>
<feature type="transmembrane region" description="Helical" evidence="13">
    <location>
        <begin position="263"/>
        <end position="289"/>
    </location>
</feature>
<dbReference type="EMBL" id="JACHMN010000002">
    <property type="protein sequence ID" value="MBB5870214.1"/>
    <property type="molecule type" value="Genomic_DNA"/>
</dbReference>
<evidence type="ECO:0000313" key="16">
    <source>
        <dbReference type="EMBL" id="MBB5870214.1"/>
    </source>
</evidence>
<dbReference type="InterPro" id="IPR003838">
    <property type="entry name" value="ABC3_permease_C"/>
</dbReference>
<evidence type="ECO:0000259" key="15">
    <source>
        <dbReference type="Pfam" id="PF18075"/>
    </source>
</evidence>
<gene>
    <name evidence="16" type="ORF">F4553_003593</name>
</gene>
<comment type="caution">
    <text evidence="16">The sequence shown here is derived from an EMBL/GenBank/DDBJ whole genome shotgun (WGS) entry which is preliminary data.</text>
</comment>
<feature type="domain" description="ABC3 transporter permease C-terminal" evidence="14">
    <location>
        <begin position="171"/>
        <end position="289"/>
    </location>
</feature>
<dbReference type="NCBIfam" id="NF038346">
    <property type="entry name" value="FtsX_actino"/>
    <property type="match status" value="1"/>
</dbReference>
<evidence type="ECO:0000256" key="4">
    <source>
        <dbReference type="ARBA" id="ARBA00011160"/>
    </source>
</evidence>
<dbReference type="PANTHER" id="PTHR47755">
    <property type="entry name" value="CELL DIVISION PROTEIN FTSX"/>
    <property type="match status" value="1"/>
</dbReference>
<evidence type="ECO:0000256" key="6">
    <source>
        <dbReference type="ARBA" id="ARBA00022475"/>
    </source>
</evidence>
<keyword evidence="10 12" id="KW-0472">Membrane</keyword>
<sequence>MRAKYVLSEVFVGLWRNVTMTVAMIITMAVSLTMLGASLLLYKQAGDMKAFYYEKVEVSIFLKKDIPDLERADLDTKIKNDPLVKSYFYESKEIAYQRFQEQFQDVPDLVKSIGPESLPSSFRLTLKDPEQFKEIQATYEGSPGIATIVDQKELLKKIFGILGSIQNMALIVSLIQGIAALLLVANTIQVAAYSKRREVSVMKLVGASNWFIQAPFVLEAVFAAVLGALMAFGVLVAGKIFLMDGQLKDLNQILTPLKWSSVWLMLPVLAGIGAVVSAITGWITLRFYIKK</sequence>
<evidence type="ECO:0000259" key="14">
    <source>
        <dbReference type="Pfam" id="PF02687"/>
    </source>
</evidence>
<evidence type="ECO:0000256" key="10">
    <source>
        <dbReference type="ARBA" id="ARBA00023136"/>
    </source>
</evidence>
<evidence type="ECO:0000256" key="12">
    <source>
        <dbReference type="PIRNR" id="PIRNR003097"/>
    </source>
</evidence>
<dbReference type="AlphaFoldDB" id="A0A841BPL8"/>
<dbReference type="InterPro" id="IPR004513">
    <property type="entry name" value="FtsX"/>
</dbReference>
<dbReference type="PIRSF" id="PIRSF003097">
    <property type="entry name" value="FtsX"/>
    <property type="match status" value="1"/>
</dbReference>
<feature type="transmembrane region" description="Helical" evidence="13">
    <location>
        <begin position="20"/>
        <end position="42"/>
    </location>
</feature>
<protein>
    <recommendedName>
        <fullName evidence="5 12">Cell division protein FtsX</fullName>
    </recommendedName>
</protein>
<evidence type="ECO:0000256" key="7">
    <source>
        <dbReference type="ARBA" id="ARBA00022618"/>
    </source>
</evidence>
<evidence type="ECO:0000256" key="11">
    <source>
        <dbReference type="ARBA" id="ARBA00023306"/>
    </source>
</evidence>
<dbReference type="InterPro" id="IPR047929">
    <property type="entry name" value="FtsX_actino"/>
</dbReference>
<proteinExistence type="inferred from homology"/>
<dbReference type="RefSeq" id="WP_184837448.1">
    <property type="nucleotide sequence ID" value="NZ_JACHMN010000002.1"/>
</dbReference>
<dbReference type="GO" id="GO:0005886">
    <property type="term" value="C:plasma membrane"/>
    <property type="evidence" value="ECO:0007669"/>
    <property type="project" value="UniProtKB-SubCell"/>
</dbReference>
<keyword evidence="9 13" id="KW-1133">Transmembrane helix</keyword>
<evidence type="ECO:0000256" key="9">
    <source>
        <dbReference type="ARBA" id="ARBA00022989"/>
    </source>
</evidence>
<dbReference type="InterPro" id="IPR040690">
    <property type="entry name" value="FtsX_ECD"/>
</dbReference>
<keyword evidence="8 13" id="KW-0812">Transmembrane</keyword>
<name>A0A841BPL8_9ACTN</name>
<keyword evidence="11 12" id="KW-0131">Cell cycle</keyword>
<feature type="transmembrane region" description="Helical" evidence="13">
    <location>
        <begin position="212"/>
        <end position="242"/>
    </location>
</feature>
<evidence type="ECO:0000256" key="8">
    <source>
        <dbReference type="ARBA" id="ARBA00022692"/>
    </source>
</evidence>
<dbReference type="Gene3D" id="3.30.70.3040">
    <property type="match status" value="1"/>
</dbReference>
<accession>A0A841BPL8</accession>
<dbReference type="PANTHER" id="PTHR47755:SF1">
    <property type="entry name" value="CELL DIVISION PROTEIN FTSX"/>
    <property type="match status" value="1"/>
</dbReference>
<evidence type="ECO:0000256" key="3">
    <source>
        <dbReference type="ARBA" id="ARBA00007379"/>
    </source>
</evidence>
<evidence type="ECO:0000256" key="1">
    <source>
        <dbReference type="ARBA" id="ARBA00003552"/>
    </source>
</evidence>
<organism evidence="16 17">
    <name type="scientific">Allocatelliglobosispora scoriae</name>
    <dbReference type="NCBI Taxonomy" id="643052"/>
    <lineage>
        <taxon>Bacteria</taxon>
        <taxon>Bacillati</taxon>
        <taxon>Actinomycetota</taxon>
        <taxon>Actinomycetes</taxon>
        <taxon>Micromonosporales</taxon>
        <taxon>Micromonosporaceae</taxon>
        <taxon>Allocatelliglobosispora</taxon>
    </lineage>
</organism>
<evidence type="ECO:0000256" key="2">
    <source>
        <dbReference type="ARBA" id="ARBA00004651"/>
    </source>
</evidence>
<dbReference type="Proteomes" id="UP000587527">
    <property type="component" value="Unassembled WGS sequence"/>
</dbReference>
<keyword evidence="6 12" id="KW-1003">Cell membrane</keyword>
<comment type="subunit">
    <text evidence="4">Forms a membrane-associated complex with FtsE.</text>
</comment>
<reference evidence="16 17" key="1">
    <citation type="submission" date="2020-08" db="EMBL/GenBank/DDBJ databases">
        <title>Sequencing the genomes of 1000 actinobacteria strains.</title>
        <authorList>
            <person name="Klenk H.-P."/>
        </authorList>
    </citation>
    <scope>NUCLEOTIDE SEQUENCE [LARGE SCALE GENOMIC DNA]</scope>
    <source>
        <strain evidence="16 17">DSM 45362</strain>
    </source>
</reference>
<evidence type="ECO:0000313" key="17">
    <source>
        <dbReference type="Proteomes" id="UP000587527"/>
    </source>
</evidence>
<keyword evidence="17" id="KW-1185">Reference proteome</keyword>
<comment type="function">
    <text evidence="1">Part of the ABC transporter FtsEX involved in cellular division.</text>
</comment>
<dbReference type="GO" id="GO:0051301">
    <property type="term" value="P:cell division"/>
    <property type="evidence" value="ECO:0007669"/>
    <property type="project" value="UniProtKB-KW"/>
</dbReference>
<comment type="subcellular location">
    <subcellularLocation>
        <location evidence="2">Cell membrane</location>
        <topology evidence="2">Multi-pass membrane protein</topology>
    </subcellularLocation>
</comment>